<dbReference type="FunFam" id="1.10.1040.50:FF:000006">
    <property type="entry name" value="Peroxisomal bifunctional enzyme"/>
    <property type="match status" value="1"/>
</dbReference>
<dbReference type="Gene3D" id="3.90.226.10">
    <property type="entry name" value="2-enoyl-CoA Hydratase, Chain A, domain 1"/>
    <property type="match status" value="1"/>
</dbReference>
<dbReference type="InterPro" id="IPR006108">
    <property type="entry name" value="3HC_DH_C"/>
</dbReference>
<evidence type="ECO:0000256" key="11">
    <source>
        <dbReference type="ARBA" id="ARBA00023235"/>
    </source>
</evidence>
<dbReference type="InterPro" id="IPR006176">
    <property type="entry name" value="3-OHacyl-CoA_DH_NAD-bd"/>
</dbReference>
<dbReference type="Gene3D" id="3.40.50.720">
    <property type="entry name" value="NAD(P)-binding Rossmann-like Domain"/>
    <property type="match status" value="1"/>
</dbReference>
<comment type="subunit">
    <text evidence="4">Monomer.</text>
</comment>
<dbReference type="InterPro" id="IPR036291">
    <property type="entry name" value="NAD(P)-bd_dom_sf"/>
</dbReference>
<keyword evidence="10" id="KW-0576">Peroxisome</keyword>
<evidence type="ECO:0000256" key="15">
    <source>
        <dbReference type="RuleBase" id="RU003707"/>
    </source>
</evidence>
<evidence type="ECO:0000256" key="8">
    <source>
        <dbReference type="ARBA" id="ARBA00023027"/>
    </source>
</evidence>
<dbReference type="UniPathway" id="UPA00659"/>
<keyword evidence="9" id="KW-0443">Lipid metabolism</keyword>
<dbReference type="FunFam" id="3.40.50.720:FF:000009">
    <property type="entry name" value="Fatty oxidation complex, alpha subunit"/>
    <property type="match status" value="1"/>
</dbReference>
<comment type="subcellular location">
    <subcellularLocation>
        <location evidence="1">Peroxisome</location>
    </subcellularLocation>
</comment>
<dbReference type="Pfam" id="PF00725">
    <property type="entry name" value="3HCDH"/>
    <property type="match status" value="1"/>
</dbReference>
<dbReference type="InterPro" id="IPR008927">
    <property type="entry name" value="6-PGluconate_DH-like_C_sf"/>
</dbReference>
<keyword evidence="13" id="KW-0511">Multifunctional enzyme</keyword>
<evidence type="ECO:0000313" key="18">
    <source>
        <dbReference type="EMBL" id="OKL44995.1"/>
    </source>
</evidence>
<keyword evidence="12" id="KW-0456">Lyase</keyword>
<feature type="domain" description="3-hydroxyacyl-CoA dehydrogenase C-terminal" evidence="16">
    <location>
        <begin position="472"/>
        <end position="563"/>
    </location>
</feature>
<keyword evidence="6" id="KW-0442">Lipid degradation</keyword>
<dbReference type="Pfam" id="PF00378">
    <property type="entry name" value="ECH_1"/>
    <property type="match status" value="1"/>
</dbReference>
<keyword evidence="7" id="KW-0560">Oxidoreductase</keyword>
<keyword evidence="8" id="KW-0520">NAD</keyword>
<evidence type="ECO:0000259" key="16">
    <source>
        <dbReference type="Pfam" id="PF00725"/>
    </source>
</evidence>
<comment type="caution">
    <text evidence="18">The sequence shown here is derived from an EMBL/GenBank/DDBJ whole genome shotgun (WGS) entry which is preliminary data.</text>
</comment>
<dbReference type="InterPro" id="IPR001753">
    <property type="entry name" value="Enoyl-CoA_hydra/iso"/>
</dbReference>
<dbReference type="PROSITE" id="PS00166">
    <property type="entry name" value="ENOYL_COA_HYDRATASE"/>
    <property type="match status" value="1"/>
</dbReference>
<dbReference type="AlphaFoldDB" id="A0A1U7JJW5"/>
<gene>
    <name evidence="18" type="ORF">A3843_05540</name>
</gene>
<comment type="pathway">
    <text evidence="2">Lipid metabolism; fatty acid beta-oxidation.</text>
</comment>
<dbReference type="EMBL" id="LVVZ01000009">
    <property type="protein sequence ID" value="OKL44995.1"/>
    <property type="molecule type" value="Genomic_DNA"/>
</dbReference>
<evidence type="ECO:0000256" key="14">
    <source>
        <dbReference type="ARBA" id="ARBA00049556"/>
    </source>
</evidence>
<evidence type="ECO:0000256" key="4">
    <source>
        <dbReference type="ARBA" id="ARBA00011245"/>
    </source>
</evidence>
<evidence type="ECO:0000256" key="10">
    <source>
        <dbReference type="ARBA" id="ARBA00023140"/>
    </source>
</evidence>
<sequence>MPVSIKMHESIAVVQIDHPPVNALSHAVRTGLLRAVETVNATPEIAAAVLVCAGRTFIAGADVREFNQPAREPHLPDVIDAIEACSKPWVAALHGNALGGGLEVALGCHYRIALSSARMGLPEVTLGLIPGAGGTVRLPRLIPVPQAVEMITSGKPISAKEAASLGLVDQIVDDELENAAIAFAQTRTSQPLVSTRDRSIKDAPTEPDFWSHAKSRLERKARGQISPLYALEAVKNAVTLAFEDAYAKERSCFLELRQSDQASALRHAFFAERAVGRLDSLKDVQSRPLDAAGVIGGGTMGAGIATALLLAGIRVTLVERDEDSLKAGASRVASILEASVKRGLLTPDRQRELIETLGQTTTYEDLANVDLAIEAVFESMPVKQEVFKRLDQVLKPGAILATNTSYLDVNAIARATQRPTDVIGLHFFSPAHIMKLLEIVEADATAPDVLATGFELARKLRKVGIRSGVCDGFIGNRILKVYRQNAERLLLEGGTPAQVDSAMRRFGMPMGPFEMQDLAGLDIAAAQRHAAREKGINVFAPVSDRLCEKKRFGQKCNAGWYRYEDNSRTPLEDDEVLKLIREEASQHHVAHKAHDDNSIQRAILFPMINEACFILDEGIATRPLEIDMVEIHGYGFPRWRGGLMHYADTIGASTLLDALGADQATEPAPLIKSLAKTGGTFADLN</sequence>
<keyword evidence="11" id="KW-0413">Isomerase</keyword>
<dbReference type="SUPFAM" id="SSF52096">
    <property type="entry name" value="ClpP/crotonase"/>
    <property type="match status" value="1"/>
</dbReference>
<dbReference type="GO" id="GO:0016853">
    <property type="term" value="F:isomerase activity"/>
    <property type="evidence" value="ECO:0007669"/>
    <property type="project" value="UniProtKB-KW"/>
</dbReference>
<name>A0A1U7JJW5_9HYPH</name>
<dbReference type="GO" id="GO:0070403">
    <property type="term" value="F:NAD+ binding"/>
    <property type="evidence" value="ECO:0007669"/>
    <property type="project" value="InterPro"/>
</dbReference>
<dbReference type="SUPFAM" id="SSF48179">
    <property type="entry name" value="6-phosphogluconate dehydrogenase C-terminal domain-like"/>
    <property type="match status" value="2"/>
</dbReference>
<dbReference type="PANTHER" id="PTHR23309">
    <property type="entry name" value="3-HYDROXYACYL-COA DEHYROGENASE"/>
    <property type="match status" value="1"/>
</dbReference>
<dbReference type="Gene3D" id="1.10.1040.50">
    <property type="match status" value="1"/>
</dbReference>
<keyword evidence="5" id="KW-0276">Fatty acid metabolism</keyword>
<evidence type="ECO:0000256" key="6">
    <source>
        <dbReference type="ARBA" id="ARBA00022963"/>
    </source>
</evidence>
<evidence type="ECO:0000256" key="12">
    <source>
        <dbReference type="ARBA" id="ARBA00023239"/>
    </source>
</evidence>
<feature type="domain" description="3-hydroxyacyl-CoA dehydrogenase NAD binding" evidence="17">
    <location>
        <begin position="292"/>
        <end position="466"/>
    </location>
</feature>
<evidence type="ECO:0000256" key="3">
    <source>
        <dbReference type="ARBA" id="ARBA00008750"/>
    </source>
</evidence>
<comment type="similarity">
    <text evidence="3">In the N-terminal section; belongs to the enoyl-CoA hydratase/isomerase family.</text>
</comment>
<evidence type="ECO:0000256" key="13">
    <source>
        <dbReference type="ARBA" id="ARBA00023268"/>
    </source>
</evidence>
<reference evidence="18 19" key="1">
    <citation type="submission" date="2016-03" db="EMBL/GenBank/DDBJ databases">
        <title>Genome sequence of Nesiotobacter sp. nov., a moderately halophilic alphaproteobacterium isolated from the Yellow Sea, China.</title>
        <authorList>
            <person name="Zhang G."/>
            <person name="Zhang R."/>
        </authorList>
    </citation>
    <scope>NUCLEOTIDE SEQUENCE [LARGE SCALE GENOMIC DNA]</scope>
    <source>
        <strain evidence="18 19">WB1-6</strain>
    </source>
</reference>
<dbReference type="SUPFAM" id="SSF51735">
    <property type="entry name" value="NAD(P)-binding Rossmann-fold domains"/>
    <property type="match status" value="1"/>
</dbReference>
<evidence type="ECO:0000256" key="5">
    <source>
        <dbReference type="ARBA" id="ARBA00022832"/>
    </source>
</evidence>
<evidence type="ECO:0000256" key="1">
    <source>
        <dbReference type="ARBA" id="ARBA00004275"/>
    </source>
</evidence>
<dbReference type="GO" id="GO:0003857">
    <property type="term" value="F:(3S)-3-hydroxyacyl-CoA dehydrogenase (NAD+) activity"/>
    <property type="evidence" value="ECO:0007669"/>
    <property type="project" value="UniProtKB-EC"/>
</dbReference>
<protein>
    <submittedName>
        <fullName evidence="18">3-hydroxyacyl-CoA dehydrogenase</fullName>
    </submittedName>
</protein>
<evidence type="ECO:0000256" key="7">
    <source>
        <dbReference type="ARBA" id="ARBA00023002"/>
    </source>
</evidence>
<keyword evidence="19" id="KW-1185">Reference proteome</keyword>
<accession>A0A1U7JJW5</accession>
<evidence type="ECO:0000313" key="19">
    <source>
        <dbReference type="Proteomes" id="UP000185783"/>
    </source>
</evidence>
<organism evidence="18 19">
    <name type="scientific">Pseudovibrio exalbescens</name>
    <dbReference type="NCBI Taxonomy" id="197461"/>
    <lineage>
        <taxon>Bacteria</taxon>
        <taxon>Pseudomonadati</taxon>
        <taxon>Pseudomonadota</taxon>
        <taxon>Alphaproteobacteria</taxon>
        <taxon>Hyphomicrobiales</taxon>
        <taxon>Stappiaceae</taxon>
        <taxon>Pseudovibrio</taxon>
    </lineage>
</organism>
<dbReference type="InterPro" id="IPR018376">
    <property type="entry name" value="Enoyl-CoA_hyd/isom_CS"/>
</dbReference>
<dbReference type="STRING" id="197461.A3843_05540"/>
<dbReference type="GO" id="GO:0006635">
    <property type="term" value="P:fatty acid beta-oxidation"/>
    <property type="evidence" value="ECO:0007669"/>
    <property type="project" value="UniProtKB-UniPathway"/>
</dbReference>
<dbReference type="InterPro" id="IPR029045">
    <property type="entry name" value="ClpP/crotonase-like_dom_sf"/>
</dbReference>
<proteinExistence type="inferred from homology"/>
<dbReference type="GO" id="GO:0004300">
    <property type="term" value="F:enoyl-CoA hydratase activity"/>
    <property type="evidence" value="ECO:0007669"/>
    <property type="project" value="UniProtKB-ARBA"/>
</dbReference>
<evidence type="ECO:0000256" key="9">
    <source>
        <dbReference type="ARBA" id="ARBA00023098"/>
    </source>
</evidence>
<comment type="similarity">
    <text evidence="15">Belongs to the enoyl-CoA hydratase/isomerase family.</text>
</comment>
<evidence type="ECO:0000256" key="2">
    <source>
        <dbReference type="ARBA" id="ARBA00005005"/>
    </source>
</evidence>
<dbReference type="Proteomes" id="UP000185783">
    <property type="component" value="Unassembled WGS sequence"/>
</dbReference>
<dbReference type="PANTHER" id="PTHR23309:SF49">
    <property type="entry name" value="PEROXISOMAL BIFUNCTIONAL ENZYME"/>
    <property type="match status" value="1"/>
</dbReference>
<evidence type="ECO:0000259" key="17">
    <source>
        <dbReference type="Pfam" id="PF02737"/>
    </source>
</evidence>
<comment type="catalytic activity">
    <reaction evidence="14">
        <text>a (3S)-3-hydroxyacyl-CoA + NAD(+) = a 3-oxoacyl-CoA + NADH + H(+)</text>
        <dbReference type="Rhea" id="RHEA:22432"/>
        <dbReference type="ChEBI" id="CHEBI:15378"/>
        <dbReference type="ChEBI" id="CHEBI:57318"/>
        <dbReference type="ChEBI" id="CHEBI:57540"/>
        <dbReference type="ChEBI" id="CHEBI:57945"/>
        <dbReference type="ChEBI" id="CHEBI:90726"/>
        <dbReference type="EC" id="1.1.1.35"/>
    </reaction>
</comment>
<dbReference type="CDD" id="cd06558">
    <property type="entry name" value="crotonase-like"/>
    <property type="match status" value="1"/>
</dbReference>
<dbReference type="Pfam" id="PF02737">
    <property type="entry name" value="3HCDH_N"/>
    <property type="match status" value="1"/>
</dbReference>